<dbReference type="InterPro" id="IPR008969">
    <property type="entry name" value="CarboxyPept-like_regulatory"/>
</dbReference>
<dbReference type="NCBIfam" id="TIGR04057">
    <property type="entry name" value="SusC_RagA_signa"/>
    <property type="match status" value="1"/>
</dbReference>
<dbReference type="InterPro" id="IPR039426">
    <property type="entry name" value="TonB-dep_rcpt-like"/>
</dbReference>
<dbReference type="InterPro" id="IPR023996">
    <property type="entry name" value="TonB-dep_OMP_SusC/RagA"/>
</dbReference>
<evidence type="ECO:0000256" key="1">
    <source>
        <dbReference type="ARBA" id="ARBA00004571"/>
    </source>
</evidence>
<feature type="region of interest" description="Disordered" evidence="8">
    <location>
        <begin position="563"/>
        <end position="585"/>
    </location>
</feature>
<feature type="signal peptide" evidence="9">
    <location>
        <begin position="1"/>
        <end position="18"/>
    </location>
</feature>
<dbReference type="SUPFAM" id="SSF56935">
    <property type="entry name" value="Porins"/>
    <property type="match status" value="1"/>
</dbReference>
<dbReference type="Gene3D" id="2.40.170.20">
    <property type="entry name" value="TonB-dependent receptor, beta-barrel domain"/>
    <property type="match status" value="1"/>
</dbReference>
<keyword evidence="4 7" id="KW-0812">Transmembrane</keyword>
<keyword evidence="5 7" id="KW-0472">Membrane</keyword>
<feature type="compositionally biased region" description="Polar residues" evidence="8">
    <location>
        <begin position="563"/>
        <end position="573"/>
    </location>
</feature>
<evidence type="ECO:0000259" key="10">
    <source>
        <dbReference type="Pfam" id="PF07715"/>
    </source>
</evidence>
<dbReference type="InterPro" id="IPR023997">
    <property type="entry name" value="TonB-dep_OMP_SusC/RagA_CS"/>
</dbReference>
<accession>A0ABU8NIU1</accession>
<dbReference type="Gene3D" id="2.170.130.10">
    <property type="entry name" value="TonB-dependent receptor, plug domain"/>
    <property type="match status" value="1"/>
</dbReference>
<evidence type="ECO:0000256" key="6">
    <source>
        <dbReference type="ARBA" id="ARBA00023237"/>
    </source>
</evidence>
<dbReference type="NCBIfam" id="TIGR04056">
    <property type="entry name" value="OMP_RagA_SusC"/>
    <property type="match status" value="1"/>
</dbReference>
<gene>
    <name evidence="11" type="ORF">WAE58_06905</name>
</gene>
<dbReference type="Proteomes" id="UP001378956">
    <property type="component" value="Unassembled WGS sequence"/>
</dbReference>
<organism evidence="11 12">
    <name type="scientific">Pedobacter panaciterrae</name>
    <dbReference type="NCBI Taxonomy" id="363849"/>
    <lineage>
        <taxon>Bacteria</taxon>
        <taxon>Pseudomonadati</taxon>
        <taxon>Bacteroidota</taxon>
        <taxon>Sphingobacteriia</taxon>
        <taxon>Sphingobacteriales</taxon>
        <taxon>Sphingobacteriaceae</taxon>
        <taxon>Pedobacter</taxon>
    </lineage>
</organism>
<dbReference type="SUPFAM" id="SSF49464">
    <property type="entry name" value="Carboxypeptidase regulatory domain-like"/>
    <property type="match status" value="1"/>
</dbReference>
<reference evidence="11 12" key="1">
    <citation type="submission" date="2024-03" db="EMBL/GenBank/DDBJ databases">
        <title>Sequence of Lycoming College Course Isolates.</title>
        <authorList>
            <person name="Plotts O."/>
            <person name="Newman J."/>
        </authorList>
    </citation>
    <scope>NUCLEOTIDE SEQUENCE [LARGE SCALE GENOMIC DNA]</scope>
    <source>
        <strain evidence="11 12">CJB-3</strain>
    </source>
</reference>
<evidence type="ECO:0000256" key="4">
    <source>
        <dbReference type="ARBA" id="ARBA00022692"/>
    </source>
</evidence>
<feature type="chain" id="PRO_5046120123" evidence="9">
    <location>
        <begin position="19"/>
        <end position="1045"/>
    </location>
</feature>
<evidence type="ECO:0000256" key="8">
    <source>
        <dbReference type="SAM" id="MobiDB-lite"/>
    </source>
</evidence>
<comment type="similarity">
    <text evidence="7">Belongs to the TonB-dependent receptor family.</text>
</comment>
<name>A0ABU8NIU1_9SPHI</name>
<dbReference type="EMBL" id="JBBEUB010000001">
    <property type="protein sequence ID" value="MEJ2902145.1"/>
    <property type="molecule type" value="Genomic_DNA"/>
</dbReference>
<sequence>MIKLCFLILVTASISAYAGGLPVNYTRADINVKGTVKDSQGNPIPGVSVQVKNLTSRGTSTNAEGAYALTVPENSVLVFRAIGFKTKEVTAAKAGTIDISLEDESSNLNEVVVVAYGTQKRTSLTGAIATVTPKQLKDRPVTSIQNALQGVSPGLTILQRPGDLSRDASASTTVSIRGRSSLVSGGSNPMYVIDGIPASAQEFATLNPNDISSMSVLKDASSAALYGSRAANGVIMVTTKRGNGEKTTVELNANYGWQSPTKMAKYVGSGDYTTLYNEALTNAGGAPLFTAEQIQWYKDGSKPDLYPNTDWYDKVLRKTAPLSDINLNINAPGKITNSYLGVSYLSQESIIPNKDQNRFVAKLNTETTIVPEILKVGTNFSFINQNFDRKGNMSWTELNRSLPTSVFRQSNGDWGSIDNGKANAQTAGRNQARIIEEGGKAWDRDNYFQTSANATLTPLKGLSINGLVSLKYTNGNSWSFNNTLDPINDFLTGKPITSTQKVQNDMLEYWRKRRELLTQVTTDYERTFGKHYGKLTVGASQESNTYRTAFVGRKNFPNNDMTTVVSGSSNPEDINSDDDGQANRSNQQDWAMRSVFGRFNYAFNDKYLLEVNTRIDYSSRFRKDIRRAVFPSFSAGWNVSKEDFMKNVDWINNLKLRGSWGSLGNQDVVSIGNYFDLLNTGYQYSFEEAPQGGVWSAKIANPLATWEKVYMTDLGIDLSMFNGKLDITTDYYIKNTKDLLMRVPALATSGVNTSTTDAINSGLPLSNGAATQNKGFELAITHNNKIGSDFTFSIGGNLSIIKSTITKLGDGSETFDGRFIQKVGESIGSFYGYESEGLFVDAADVTNHAFQTATTKAGDIKYKDLNGDNLIDASDRKIIGNNVPWLNYGFNLNATYKGFDFSVLTYGVAKVKTYLSEEAAYPFFNGANVKEQWLNRWTTANPDPNADFPRILTTAAGAHNYNPTSSFWLFSGAYFRVRGITLGYTIPQDVTKRIGLAKLRIYGTANNPFTFMADKRLADYDPESDSGRGGYPGIKTWSIGLSAGF</sequence>
<dbReference type="Pfam" id="PF13715">
    <property type="entry name" value="CarbopepD_reg_2"/>
    <property type="match status" value="1"/>
</dbReference>
<evidence type="ECO:0000313" key="11">
    <source>
        <dbReference type="EMBL" id="MEJ2902145.1"/>
    </source>
</evidence>
<evidence type="ECO:0000256" key="2">
    <source>
        <dbReference type="ARBA" id="ARBA00022448"/>
    </source>
</evidence>
<keyword evidence="9" id="KW-0732">Signal</keyword>
<evidence type="ECO:0000256" key="9">
    <source>
        <dbReference type="SAM" id="SignalP"/>
    </source>
</evidence>
<evidence type="ECO:0000256" key="7">
    <source>
        <dbReference type="PROSITE-ProRule" id="PRU01360"/>
    </source>
</evidence>
<dbReference type="Gene3D" id="2.60.40.1120">
    <property type="entry name" value="Carboxypeptidase-like, regulatory domain"/>
    <property type="match status" value="1"/>
</dbReference>
<dbReference type="InterPro" id="IPR037066">
    <property type="entry name" value="Plug_dom_sf"/>
</dbReference>
<keyword evidence="11" id="KW-0675">Receptor</keyword>
<keyword evidence="2 7" id="KW-0813">Transport</keyword>
<evidence type="ECO:0000313" key="12">
    <source>
        <dbReference type="Proteomes" id="UP001378956"/>
    </source>
</evidence>
<dbReference type="PROSITE" id="PS52016">
    <property type="entry name" value="TONB_DEPENDENT_REC_3"/>
    <property type="match status" value="1"/>
</dbReference>
<evidence type="ECO:0000256" key="3">
    <source>
        <dbReference type="ARBA" id="ARBA00022452"/>
    </source>
</evidence>
<comment type="caution">
    <text evidence="11">The sequence shown here is derived from an EMBL/GenBank/DDBJ whole genome shotgun (WGS) entry which is preliminary data.</text>
</comment>
<evidence type="ECO:0000256" key="5">
    <source>
        <dbReference type="ARBA" id="ARBA00023136"/>
    </source>
</evidence>
<comment type="subcellular location">
    <subcellularLocation>
        <location evidence="1 7">Cell outer membrane</location>
        <topology evidence="1 7">Multi-pass membrane protein</topology>
    </subcellularLocation>
</comment>
<feature type="domain" description="TonB-dependent receptor plug" evidence="10">
    <location>
        <begin position="123"/>
        <end position="234"/>
    </location>
</feature>
<dbReference type="RefSeq" id="WP_288879540.1">
    <property type="nucleotide sequence ID" value="NZ_JBBEUB010000001.1"/>
</dbReference>
<dbReference type="InterPro" id="IPR036942">
    <property type="entry name" value="Beta-barrel_TonB_sf"/>
</dbReference>
<proteinExistence type="inferred from homology"/>
<keyword evidence="3 7" id="KW-1134">Transmembrane beta strand</keyword>
<keyword evidence="12" id="KW-1185">Reference proteome</keyword>
<dbReference type="Pfam" id="PF07715">
    <property type="entry name" value="Plug"/>
    <property type="match status" value="1"/>
</dbReference>
<keyword evidence="6 7" id="KW-0998">Cell outer membrane</keyword>
<dbReference type="InterPro" id="IPR012910">
    <property type="entry name" value="Plug_dom"/>
</dbReference>
<protein>
    <submittedName>
        <fullName evidence="11">TonB-dependent receptor</fullName>
    </submittedName>
</protein>